<reference evidence="1" key="1">
    <citation type="journal article" date="2015" name="Front. Microbiol.">
        <title>Combining genomic sequencing methods to explore viral diversity and reveal potential virus-host interactions.</title>
        <authorList>
            <person name="Chow C.E."/>
            <person name="Winget D.M."/>
            <person name="White R.A.III."/>
            <person name="Hallam S.J."/>
            <person name="Suttle C.A."/>
        </authorList>
    </citation>
    <scope>NUCLEOTIDE SEQUENCE</scope>
    <source>
        <strain evidence="1">H4084988</strain>
    </source>
</reference>
<reference evidence="1" key="2">
    <citation type="submission" date="2015-03" db="EMBL/GenBank/DDBJ databases">
        <authorList>
            <person name="Chow C.-E.T."/>
            <person name="Winget D.M."/>
            <person name="White R.A.III."/>
            <person name="Hallam S.J."/>
            <person name="Suttle C.A."/>
        </authorList>
    </citation>
    <scope>NUCLEOTIDE SEQUENCE</scope>
    <source>
        <strain evidence="1">H4084988</strain>
    </source>
</reference>
<sequence length="339" mass="36501">MAQATNFTAKTGVKVFFGTEATFGTATVAVTGTWDQLPVVSYTIPETIAALDIGPKRAGLNVDFGTAACHRKDQAGFPFDITMYGTPTAVLKACQLMFEDGVSAATLAGNYQFPVETVYQYAQSSTSQMTVLFQGAGDDTTANDIHCISCVATGLQIKESLDSDAGKMMVTVNLITYFQPVHSNFGAPDTYASVYTLDTGSPKNIFSLATFDIDNGTARDLVPYEWEINFSRTVERVSYIDTTNWKPFGYVMGEGGITVTGSMVVKSDDNTNALLADYIDSGTVDINIAESSGFTIDIPTAMFNEPSKQLDDTFKNVYPFTAMGDWADLTSNVISITIA</sequence>
<dbReference type="EMBL" id="KR029594">
    <property type="protein sequence ID" value="AKH47446.1"/>
    <property type="molecule type" value="Genomic_DNA"/>
</dbReference>
<proteinExistence type="predicted"/>
<name>A0A0F7L8U9_9VIRU</name>
<protein>
    <recommendedName>
        <fullName evidence="2">Tail protein</fullName>
    </recommendedName>
</protein>
<evidence type="ECO:0000313" key="1">
    <source>
        <dbReference type="EMBL" id="AKH47446.1"/>
    </source>
</evidence>
<organism evidence="1">
    <name type="scientific">uncultured marine virus</name>
    <dbReference type="NCBI Taxonomy" id="186617"/>
    <lineage>
        <taxon>Viruses</taxon>
        <taxon>environmental samples</taxon>
    </lineage>
</organism>
<evidence type="ECO:0008006" key="2">
    <source>
        <dbReference type="Google" id="ProtNLM"/>
    </source>
</evidence>
<accession>A0A0F7L8U9</accession>